<dbReference type="Gene3D" id="1.10.510.10">
    <property type="entry name" value="Transferase(Phosphotransferase) domain 1"/>
    <property type="match status" value="1"/>
</dbReference>
<dbReference type="InterPro" id="IPR011009">
    <property type="entry name" value="Kinase-like_dom_sf"/>
</dbReference>
<dbReference type="Pfam" id="PF00069">
    <property type="entry name" value="Pkinase"/>
    <property type="match status" value="1"/>
</dbReference>
<accession>A0A183BAW7</accession>
<dbReference type="EMBL" id="UZAN01063970">
    <property type="protein sequence ID" value="VDP93624.1"/>
    <property type="molecule type" value="Genomic_DNA"/>
</dbReference>
<dbReference type="FunFam" id="1.10.510.10:FF:000571">
    <property type="entry name" value="Maternal embryonic leucine zipper kinase"/>
    <property type="match status" value="1"/>
</dbReference>
<sequence>MERLNHPNIIQLYEVHEVPQRWHLIMEYAPAGELHSFLKRNGRLEDKLARTISAQIVSAIKHMHNNSVVHRDLKAENVLFITSTYVKVGDFGFSKFVSPTDALTTFCGSPPYAAPELFVADSYVGPAVDLWALGVLIYYMSVGNLPFRGDSIAKIKRLILDGRVEYPTFISTHCKDLIKGLLTHSVDARFSITQTQRSPWFAGTDWSEQTRDSKPMPDQVDDQTAREILDRWWKVQNWELDRALLDGPKNSLTGIYRILRSQGRKYTDYQIPSIQRKTKTKKPRERKKEYHAPKAIMSTATLDENSRNRSKKVSLKRTEEVTTVDLRDKNSVRGKIDKEGETTSRTCNLL</sequence>
<dbReference type="SUPFAM" id="SSF56112">
    <property type="entry name" value="Protein kinase-like (PK-like)"/>
    <property type="match status" value="1"/>
</dbReference>
<dbReference type="PANTHER" id="PTHR24346:SF49">
    <property type="entry name" value="NIM1 SERINE_THREONINE PROTEIN KINASE"/>
    <property type="match status" value="1"/>
</dbReference>
<gene>
    <name evidence="5" type="ORF">ECPE_LOCUS16352</name>
</gene>
<name>A0A183BAW7_9TREM</name>
<evidence type="ECO:0000313" key="5">
    <source>
        <dbReference type="EMBL" id="VDP93624.1"/>
    </source>
</evidence>
<dbReference type="InterPro" id="IPR000719">
    <property type="entry name" value="Prot_kinase_dom"/>
</dbReference>
<reference evidence="5 6" key="2">
    <citation type="submission" date="2018-11" db="EMBL/GenBank/DDBJ databases">
        <authorList>
            <consortium name="Pathogen Informatics"/>
        </authorList>
    </citation>
    <scope>NUCLEOTIDE SEQUENCE [LARGE SCALE GENOMIC DNA]</scope>
    <source>
        <strain evidence="5 6">Egypt</strain>
    </source>
</reference>
<dbReference type="GO" id="GO:0035556">
    <property type="term" value="P:intracellular signal transduction"/>
    <property type="evidence" value="ECO:0007669"/>
    <property type="project" value="TreeGrafter"/>
</dbReference>
<dbReference type="PROSITE" id="PS00108">
    <property type="entry name" value="PROTEIN_KINASE_ST"/>
    <property type="match status" value="1"/>
</dbReference>
<feature type="region of interest" description="Disordered" evidence="3">
    <location>
        <begin position="270"/>
        <end position="318"/>
    </location>
</feature>
<feature type="compositionally biased region" description="Basic residues" evidence="3">
    <location>
        <begin position="276"/>
        <end position="285"/>
    </location>
</feature>
<dbReference type="PROSITE" id="PS50011">
    <property type="entry name" value="PROTEIN_KINASE_DOM"/>
    <property type="match status" value="1"/>
</dbReference>
<evidence type="ECO:0000256" key="3">
    <source>
        <dbReference type="SAM" id="MobiDB-lite"/>
    </source>
</evidence>
<dbReference type="GO" id="GO:0050321">
    <property type="term" value="F:tau-protein kinase activity"/>
    <property type="evidence" value="ECO:0007669"/>
    <property type="project" value="TreeGrafter"/>
</dbReference>
<evidence type="ECO:0000256" key="1">
    <source>
        <dbReference type="ARBA" id="ARBA00022741"/>
    </source>
</evidence>
<feature type="domain" description="Protein kinase" evidence="4">
    <location>
        <begin position="1"/>
        <end position="201"/>
    </location>
</feature>
<keyword evidence="6" id="KW-1185">Reference proteome</keyword>
<keyword evidence="2" id="KW-0067">ATP-binding</keyword>
<dbReference type="AlphaFoldDB" id="A0A183BAW7"/>
<keyword evidence="1" id="KW-0547">Nucleotide-binding</keyword>
<dbReference type="GO" id="GO:0000226">
    <property type="term" value="P:microtubule cytoskeleton organization"/>
    <property type="evidence" value="ECO:0007669"/>
    <property type="project" value="TreeGrafter"/>
</dbReference>
<evidence type="ECO:0000259" key="4">
    <source>
        <dbReference type="PROSITE" id="PS50011"/>
    </source>
</evidence>
<proteinExistence type="predicted"/>
<reference evidence="7" key="1">
    <citation type="submission" date="2016-06" db="UniProtKB">
        <authorList>
            <consortium name="WormBaseParasite"/>
        </authorList>
    </citation>
    <scope>IDENTIFICATION</scope>
</reference>
<dbReference type="Proteomes" id="UP000272942">
    <property type="component" value="Unassembled WGS sequence"/>
</dbReference>
<evidence type="ECO:0000256" key="2">
    <source>
        <dbReference type="ARBA" id="ARBA00022840"/>
    </source>
</evidence>
<organism evidence="7">
    <name type="scientific">Echinostoma caproni</name>
    <dbReference type="NCBI Taxonomy" id="27848"/>
    <lineage>
        <taxon>Eukaryota</taxon>
        <taxon>Metazoa</taxon>
        <taxon>Spiralia</taxon>
        <taxon>Lophotrochozoa</taxon>
        <taxon>Platyhelminthes</taxon>
        <taxon>Trematoda</taxon>
        <taxon>Digenea</taxon>
        <taxon>Plagiorchiida</taxon>
        <taxon>Echinostomata</taxon>
        <taxon>Echinostomatoidea</taxon>
        <taxon>Echinostomatidae</taxon>
        <taxon>Echinostoma</taxon>
    </lineage>
</organism>
<dbReference type="GO" id="GO:0005737">
    <property type="term" value="C:cytoplasm"/>
    <property type="evidence" value="ECO:0007669"/>
    <property type="project" value="TreeGrafter"/>
</dbReference>
<dbReference type="PANTHER" id="PTHR24346">
    <property type="entry name" value="MAP/MICROTUBULE AFFINITY-REGULATING KINASE"/>
    <property type="match status" value="1"/>
</dbReference>
<dbReference type="GO" id="GO:0005524">
    <property type="term" value="F:ATP binding"/>
    <property type="evidence" value="ECO:0007669"/>
    <property type="project" value="UniProtKB-KW"/>
</dbReference>
<dbReference type="OrthoDB" id="193931at2759"/>
<dbReference type="WBParaSite" id="ECPE_0001639501-mRNA-1">
    <property type="protein sequence ID" value="ECPE_0001639501-mRNA-1"/>
    <property type="gene ID" value="ECPE_0001639501"/>
</dbReference>
<dbReference type="InterPro" id="IPR008271">
    <property type="entry name" value="Ser/Thr_kinase_AS"/>
</dbReference>
<evidence type="ECO:0000313" key="7">
    <source>
        <dbReference type="WBParaSite" id="ECPE_0001639501-mRNA-1"/>
    </source>
</evidence>
<protein>
    <submittedName>
        <fullName evidence="7">Protein kinase domain-containing protein</fullName>
    </submittedName>
</protein>
<dbReference type="SMART" id="SM00220">
    <property type="entry name" value="S_TKc"/>
    <property type="match status" value="1"/>
</dbReference>
<evidence type="ECO:0000313" key="6">
    <source>
        <dbReference type="Proteomes" id="UP000272942"/>
    </source>
</evidence>